<evidence type="ECO:0000256" key="4">
    <source>
        <dbReference type="ARBA" id="ARBA00012513"/>
    </source>
</evidence>
<feature type="chain" id="PRO_5040330165" description="non-specific serine/threonine protein kinase" evidence="20">
    <location>
        <begin position="30"/>
        <end position="694"/>
    </location>
</feature>
<organism evidence="22 23">
    <name type="scientific">Rhynchospora breviuscula</name>
    <dbReference type="NCBI Taxonomy" id="2022672"/>
    <lineage>
        <taxon>Eukaryota</taxon>
        <taxon>Viridiplantae</taxon>
        <taxon>Streptophyta</taxon>
        <taxon>Embryophyta</taxon>
        <taxon>Tracheophyta</taxon>
        <taxon>Spermatophyta</taxon>
        <taxon>Magnoliopsida</taxon>
        <taxon>Liliopsida</taxon>
        <taxon>Poales</taxon>
        <taxon>Cyperaceae</taxon>
        <taxon>Cyperoideae</taxon>
        <taxon>Rhynchosporeae</taxon>
        <taxon>Rhynchospora</taxon>
    </lineage>
</organism>
<keyword evidence="17" id="KW-0325">Glycoprotein</keyword>
<comment type="subcellular location">
    <subcellularLocation>
        <location evidence="1">Cell membrane</location>
        <topology evidence="1">Single-pass type I membrane protein</topology>
    </subcellularLocation>
</comment>
<dbReference type="GO" id="GO:0005886">
    <property type="term" value="C:plasma membrane"/>
    <property type="evidence" value="ECO:0007669"/>
    <property type="project" value="UniProtKB-SubCell"/>
</dbReference>
<evidence type="ECO:0000256" key="20">
    <source>
        <dbReference type="SAM" id="SignalP"/>
    </source>
</evidence>
<proteinExistence type="inferred from homology"/>
<dbReference type="InterPro" id="IPR001220">
    <property type="entry name" value="Legume_lectin_dom"/>
</dbReference>
<evidence type="ECO:0000256" key="6">
    <source>
        <dbReference type="ARBA" id="ARBA00022527"/>
    </source>
</evidence>
<name>A0A9Q0HLF2_9POAL</name>
<dbReference type="CDD" id="cd06899">
    <property type="entry name" value="lectin_legume_LecRK_Arcelin_ConA"/>
    <property type="match status" value="1"/>
</dbReference>
<dbReference type="Proteomes" id="UP001151287">
    <property type="component" value="Unassembled WGS sequence"/>
</dbReference>
<dbReference type="SUPFAM" id="SSF49899">
    <property type="entry name" value="Concanavalin A-like lectins/glucanases"/>
    <property type="match status" value="1"/>
</dbReference>
<evidence type="ECO:0000256" key="5">
    <source>
        <dbReference type="ARBA" id="ARBA00022475"/>
    </source>
</evidence>
<evidence type="ECO:0000256" key="9">
    <source>
        <dbReference type="ARBA" id="ARBA00022729"/>
    </source>
</evidence>
<evidence type="ECO:0000256" key="8">
    <source>
        <dbReference type="ARBA" id="ARBA00022692"/>
    </source>
</evidence>
<dbReference type="FunFam" id="3.30.200.20:FF:000168">
    <property type="entry name" value="L-type lectin-domain containing receptor kinase IX.1"/>
    <property type="match status" value="1"/>
</dbReference>
<evidence type="ECO:0000256" key="11">
    <source>
        <dbReference type="ARBA" id="ARBA00022741"/>
    </source>
</evidence>
<keyword evidence="14 19" id="KW-1133">Transmembrane helix</keyword>
<dbReference type="PANTHER" id="PTHR27007">
    <property type="match status" value="1"/>
</dbReference>
<keyword evidence="10" id="KW-0430">Lectin</keyword>
<evidence type="ECO:0000259" key="21">
    <source>
        <dbReference type="PROSITE" id="PS50011"/>
    </source>
</evidence>
<evidence type="ECO:0000313" key="22">
    <source>
        <dbReference type="EMBL" id="KAJ1689775.1"/>
    </source>
</evidence>
<dbReference type="Pfam" id="PF00139">
    <property type="entry name" value="Lectin_legB"/>
    <property type="match status" value="1"/>
</dbReference>
<dbReference type="OrthoDB" id="1935106at2759"/>
<evidence type="ECO:0000256" key="13">
    <source>
        <dbReference type="ARBA" id="ARBA00022840"/>
    </source>
</evidence>
<feature type="transmembrane region" description="Helical" evidence="19">
    <location>
        <begin position="286"/>
        <end position="309"/>
    </location>
</feature>
<dbReference type="GO" id="GO:0002229">
    <property type="term" value="P:defense response to oomycetes"/>
    <property type="evidence" value="ECO:0007669"/>
    <property type="project" value="UniProtKB-ARBA"/>
</dbReference>
<feature type="domain" description="Protein kinase" evidence="21">
    <location>
        <begin position="354"/>
        <end position="631"/>
    </location>
</feature>
<keyword evidence="5" id="KW-1003">Cell membrane</keyword>
<dbReference type="PROSITE" id="PS50011">
    <property type="entry name" value="PROTEIN_KINASE_DOM"/>
    <property type="match status" value="1"/>
</dbReference>
<dbReference type="InterPro" id="IPR019825">
    <property type="entry name" value="Lectin_legB_Mn/Ca_BS"/>
</dbReference>
<dbReference type="InterPro" id="IPR011009">
    <property type="entry name" value="Kinase-like_dom_sf"/>
</dbReference>
<dbReference type="Gene3D" id="1.10.510.10">
    <property type="entry name" value="Transferase(Phosphotransferase) domain 1"/>
    <property type="match status" value="1"/>
</dbReference>
<dbReference type="PROSITE" id="PS00108">
    <property type="entry name" value="PROTEIN_KINASE_ST"/>
    <property type="match status" value="1"/>
</dbReference>
<dbReference type="FunFam" id="1.10.510.10:FF:000240">
    <property type="entry name" value="Lectin-domain containing receptor kinase A4.3"/>
    <property type="match status" value="1"/>
</dbReference>
<dbReference type="InterPro" id="IPR000719">
    <property type="entry name" value="Prot_kinase_dom"/>
</dbReference>
<dbReference type="Pfam" id="PF00069">
    <property type="entry name" value="Pkinase"/>
    <property type="match status" value="1"/>
</dbReference>
<evidence type="ECO:0000256" key="14">
    <source>
        <dbReference type="ARBA" id="ARBA00022989"/>
    </source>
</evidence>
<keyword evidence="6" id="KW-0723">Serine/threonine-protein kinase</keyword>
<dbReference type="GO" id="GO:0004674">
    <property type="term" value="F:protein serine/threonine kinase activity"/>
    <property type="evidence" value="ECO:0007669"/>
    <property type="project" value="UniProtKB-KW"/>
</dbReference>
<feature type="signal peptide" evidence="20">
    <location>
        <begin position="1"/>
        <end position="29"/>
    </location>
</feature>
<keyword evidence="12" id="KW-0418">Kinase</keyword>
<dbReference type="Gene3D" id="2.60.120.200">
    <property type="match status" value="1"/>
</dbReference>
<evidence type="ECO:0000256" key="2">
    <source>
        <dbReference type="ARBA" id="ARBA00008536"/>
    </source>
</evidence>
<evidence type="ECO:0000256" key="7">
    <source>
        <dbReference type="ARBA" id="ARBA00022679"/>
    </source>
</evidence>
<keyword evidence="7" id="KW-0808">Transferase</keyword>
<evidence type="ECO:0000256" key="1">
    <source>
        <dbReference type="ARBA" id="ARBA00004251"/>
    </source>
</evidence>
<keyword evidence="23" id="KW-1185">Reference proteome</keyword>
<accession>A0A9Q0HLF2</accession>
<dbReference type="InterPro" id="IPR008271">
    <property type="entry name" value="Ser/Thr_kinase_AS"/>
</dbReference>
<sequence length="694" mass="77298">MAISSLSKRIKTWLLSSILLSFIVSHCCSLSFDFNFTKTDHGSFNYNGSASYEPQLGAISLNSVLVVEDNTYESGRAFYNQSMLLWDNTTGEVTSFNTSFSFKVDSGENKLHGDGFAFFLSEYPPPTTDATGGSLGLFNDSTLFIDSANHVLAVEFDTFYNGWDPLESNNNTVSHIGIDIKKINSTVYNIIPNSLFIDNNMTAQISYNNLTQNLSLFLSREDNRTINYSISTTVDLKSILPNKVAIGFSASTGAAVEYHLIYSWSFESTLEAVPSNIRDNKGLNSWIIGAVVASVVILLFFLGILLYFLRRKYVTKKSGDIDEVYDDTMDDEFEKGRGPRRFQYNELAAASKDFSENEKLGEGGFGSVYRGILGDNGVHVAIKRVSKGSKQGKKEYISEVKIISQLWHRNLVQLQGWCHDHGELMLVYELMHNGSLDAHLYHKERVLTWPMRHQIALGLGSALLYLHRECEQCVVHRDIKPSNVMLDSFFNAKLGDFGLARIIEHDSAAQTIPAGTMGYMAPECVITGKASTESDIYSFGVVLIEIACGRRPVVLQEDESKVRLVEWVWCLYGRNSILDAIDSRLNGEFEAQEAERLMIVGLWCVHPDYTLRPSIRQAISVLQFEAPLPNLPFKMPELMYTNPADSRNFSSSTSSGATSGIISLNITHTTSSSATSKVTSSSLDTAWLFKEEAV</sequence>
<dbReference type="AlphaFoldDB" id="A0A9Q0HLF2"/>
<evidence type="ECO:0000313" key="23">
    <source>
        <dbReference type="Proteomes" id="UP001151287"/>
    </source>
</evidence>
<keyword evidence="8 19" id="KW-0812">Transmembrane</keyword>
<dbReference type="InterPro" id="IPR013320">
    <property type="entry name" value="ConA-like_dom_sf"/>
</dbReference>
<evidence type="ECO:0000256" key="18">
    <source>
        <dbReference type="PROSITE-ProRule" id="PRU10141"/>
    </source>
</evidence>
<comment type="similarity">
    <text evidence="3">In the C-terminal section; belongs to the protein kinase superfamily. Ser/Thr protein kinase family.</text>
</comment>
<gene>
    <name evidence="22" type="ORF">LUZ63_013930</name>
</gene>
<evidence type="ECO:0000256" key="12">
    <source>
        <dbReference type="ARBA" id="ARBA00022777"/>
    </source>
</evidence>
<comment type="caution">
    <text evidence="22">The sequence shown here is derived from an EMBL/GenBank/DDBJ whole genome shotgun (WGS) entry which is preliminary data.</text>
</comment>
<evidence type="ECO:0000256" key="3">
    <source>
        <dbReference type="ARBA" id="ARBA00010217"/>
    </source>
</evidence>
<feature type="binding site" evidence="18">
    <location>
        <position position="383"/>
    </location>
    <ligand>
        <name>ATP</name>
        <dbReference type="ChEBI" id="CHEBI:30616"/>
    </ligand>
</feature>
<evidence type="ECO:0000256" key="15">
    <source>
        <dbReference type="ARBA" id="ARBA00023136"/>
    </source>
</evidence>
<dbReference type="SUPFAM" id="SSF56112">
    <property type="entry name" value="Protein kinase-like (PK-like)"/>
    <property type="match status" value="1"/>
</dbReference>
<reference evidence="22" key="1">
    <citation type="journal article" date="2022" name="Cell">
        <title>Repeat-based holocentromeres influence genome architecture and karyotype evolution.</title>
        <authorList>
            <person name="Hofstatter P.G."/>
            <person name="Thangavel G."/>
            <person name="Lux T."/>
            <person name="Neumann P."/>
            <person name="Vondrak T."/>
            <person name="Novak P."/>
            <person name="Zhang M."/>
            <person name="Costa L."/>
            <person name="Castellani M."/>
            <person name="Scott A."/>
            <person name="Toegelov H."/>
            <person name="Fuchs J."/>
            <person name="Mata-Sucre Y."/>
            <person name="Dias Y."/>
            <person name="Vanzela A.L.L."/>
            <person name="Huettel B."/>
            <person name="Almeida C.C.S."/>
            <person name="Simkova H."/>
            <person name="Souza G."/>
            <person name="Pedrosa-Harand A."/>
            <person name="Macas J."/>
            <person name="Mayer K.F.X."/>
            <person name="Houben A."/>
            <person name="Marques A."/>
        </authorList>
    </citation>
    <scope>NUCLEOTIDE SEQUENCE</scope>
    <source>
        <strain evidence="22">RhyBre1mFocal</strain>
    </source>
</reference>
<dbReference type="InterPro" id="IPR017441">
    <property type="entry name" value="Protein_kinase_ATP_BS"/>
</dbReference>
<dbReference type="PROSITE" id="PS00307">
    <property type="entry name" value="LECTIN_LEGUME_BETA"/>
    <property type="match status" value="1"/>
</dbReference>
<dbReference type="EC" id="2.7.11.1" evidence="4"/>
<protein>
    <recommendedName>
        <fullName evidence="4">non-specific serine/threonine protein kinase</fullName>
        <ecNumber evidence="4">2.7.11.1</ecNumber>
    </recommendedName>
</protein>
<evidence type="ECO:0000256" key="19">
    <source>
        <dbReference type="SAM" id="Phobius"/>
    </source>
</evidence>
<comment type="similarity">
    <text evidence="2">In the N-terminal section; belongs to the leguminous lectin family.</text>
</comment>
<evidence type="ECO:0000256" key="17">
    <source>
        <dbReference type="ARBA" id="ARBA00023180"/>
    </source>
</evidence>
<keyword evidence="15 19" id="KW-0472">Membrane</keyword>
<keyword evidence="16" id="KW-0675">Receptor</keyword>
<dbReference type="CDD" id="cd14066">
    <property type="entry name" value="STKc_IRAK"/>
    <property type="match status" value="1"/>
</dbReference>
<evidence type="ECO:0000256" key="10">
    <source>
        <dbReference type="ARBA" id="ARBA00022734"/>
    </source>
</evidence>
<dbReference type="Gene3D" id="3.30.200.20">
    <property type="entry name" value="Phosphorylase Kinase, domain 1"/>
    <property type="match status" value="1"/>
</dbReference>
<dbReference type="GO" id="GO:0005524">
    <property type="term" value="F:ATP binding"/>
    <property type="evidence" value="ECO:0007669"/>
    <property type="project" value="UniProtKB-UniRule"/>
</dbReference>
<dbReference type="EMBL" id="JAMQYH010000004">
    <property type="protein sequence ID" value="KAJ1689775.1"/>
    <property type="molecule type" value="Genomic_DNA"/>
</dbReference>
<evidence type="ECO:0000256" key="16">
    <source>
        <dbReference type="ARBA" id="ARBA00023170"/>
    </source>
</evidence>
<dbReference type="SMART" id="SM00220">
    <property type="entry name" value="S_TKc"/>
    <property type="match status" value="1"/>
</dbReference>
<keyword evidence="11 18" id="KW-0547">Nucleotide-binding</keyword>
<dbReference type="PROSITE" id="PS00107">
    <property type="entry name" value="PROTEIN_KINASE_ATP"/>
    <property type="match status" value="1"/>
</dbReference>
<keyword evidence="9 20" id="KW-0732">Signal</keyword>
<dbReference type="GO" id="GO:0030246">
    <property type="term" value="F:carbohydrate binding"/>
    <property type="evidence" value="ECO:0007669"/>
    <property type="project" value="UniProtKB-KW"/>
</dbReference>
<dbReference type="InterPro" id="IPR050528">
    <property type="entry name" value="L-type_Lectin-RKs"/>
</dbReference>
<keyword evidence="13 18" id="KW-0067">ATP-binding</keyword>